<dbReference type="AlphaFoldDB" id="A0A7R9G4C1"/>
<accession>A0A7R9G4C1</accession>
<name>A0A7R9G4C1_TIMSH</name>
<sequence length="147" mass="16711">MIRTHVSAIWTPHKSNTDNPLQVPTCQQSGLLISQTQLVLSRYPRVSNLDSSYVPTCQQSGLLISQTQIILFRYPRVHNQDDAQNTPLLYTPELAYDYWLAFLSASHDCEASEPPFTHGIPQWEDTTPFAYTFHIPRVRLSSLAGHN</sequence>
<gene>
    <name evidence="1" type="ORF">TSIB3V08_LOCUS9221</name>
</gene>
<protein>
    <submittedName>
        <fullName evidence="1">Uncharacterized protein</fullName>
    </submittedName>
</protein>
<proteinExistence type="predicted"/>
<evidence type="ECO:0000313" key="1">
    <source>
        <dbReference type="EMBL" id="CAD7265177.1"/>
    </source>
</evidence>
<organism evidence="1">
    <name type="scientific">Timema shepardi</name>
    <name type="common">Walking stick</name>
    <dbReference type="NCBI Taxonomy" id="629360"/>
    <lineage>
        <taxon>Eukaryota</taxon>
        <taxon>Metazoa</taxon>
        <taxon>Ecdysozoa</taxon>
        <taxon>Arthropoda</taxon>
        <taxon>Hexapoda</taxon>
        <taxon>Insecta</taxon>
        <taxon>Pterygota</taxon>
        <taxon>Neoptera</taxon>
        <taxon>Polyneoptera</taxon>
        <taxon>Phasmatodea</taxon>
        <taxon>Timematodea</taxon>
        <taxon>Timematoidea</taxon>
        <taxon>Timematidae</taxon>
        <taxon>Timema</taxon>
    </lineage>
</organism>
<dbReference type="EMBL" id="OC005182">
    <property type="protein sequence ID" value="CAD7265177.1"/>
    <property type="molecule type" value="Genomic_DNA"/>
</dbReference>
<reference evidence="1" key="1">
    <citation type="submission" date="2020-11" db="EMBL/GenBank/DDBJ databases">
        <authorList>
            <person name="Tran Van P."/>
        </authorList>
    </citation>
    <scope>NUCLEOTIDE SEQUENCE</scope>
</reference>